<keyword evidence="3" id="KW-0677">Repeat</keyword>
<dbReference type="PROSITE" id="PS50157">
    <property type="entry name" value="ZINC_FINGER_C2H2_2"/>
    <property type="match status" value="2"/>
</dbReference>
<gene>
    <name evidence="14" type="ORF">HMPREF1541_09408</name>
</gene>
<dbReference type="GO" id="GO:0006351">
    <property type="term" value="P:DNA-templated transcription"/>
    <property type="evidence" value="ECO:0007669"/>
    <property type="project" value="InterPro"/>
</dbReference>
<dbReference type="OrthoDB" id="10018191at2759"/>
<dbReference type="GO" id="GO:0008270">
    <property type="term" value="F:zinc ion binding"/>
    <property type="evidence" value="ECO:0007669"/>
    <property type="project" value="UniProtKB-KW"/>
</dbReference>
<keyword evidence="15" id="KW-1185">Reference proteome</keyword>
<keyword evidence="7" id="KW-0238">DNA-binding</keyword>
<keyword evidence="4 10" id="KW-0863">Zinc-finger</keyword>
<reference evidence="14 15" key="1">
    <citation type="submission" date="2013-03" db="EMBL/GenBank/DDBJ databases">
        <title>The Genome Sequence of Phialophora europaea CBS 101466.</title>
        <authorList>
            <consortium name="The Broad Institute Genomics Platform"/>
            <person name="Cuomo C."/>
            <person name="de Hoog S."/>
            <person name="Gorbushina A."/>
            <person name="Walker B."/>
            <person name="Young S.K."/>
            <person name="Zeng Q."/>
            <person name="Gargeya S."/>
            <person name="Fitzgerald M."/>
            <person name="Haas B."/>
            <person name="Abouelleil A."/>
            <person name="Allen A.W."/>
            <person name="Alvarado L."/>
            <person name="Arachchi H.M."/>
            <person name="Berlin A.M."/>
            <person name="Chapman S.B."/>
            <person name="Gainer-Dewar J."/>
            <person name="Goldberg J."/>
            <person name="Griggs A."/>
            <person name="Gujja S."/>
            <person name="Hansen M."/>
            <person name="Howarth C."/>
            <person name="Imamovic A."/>
            <person name="Ireland A."/>
            <person name="Larimer J."/>
            <person name="McCowan C."/>
            <person name="Murphy C."/>
            <person name="Pearson M."/>
            <person name="Poon T.W."/>
            <person name="Priest M."/>
            <person name="Roberts A."/>
            <person name="Saif S."/>
            <person name="Shea T."/>
            <person name="Sisk P."/>
            <person name="Sykes S."/>
            <person name="Wortman J."/>
            <person name="Nusbaum C."/>
            <person name="Birren B."/>
        </authorList>
    </citation>
    <scope>NUCLEOTIDE SEQUENCE [LARGE SCALE GENOMIC DNA]</scope>
    <source>
        <strain evidence="14 15">CBS 101466</strain>
    </source>
</reference>
<dbReference type="InterPro" id="IPR001138">
    <property type="entry name" value="Zn2Cys6_DnaBD"/>
</dbReference>
<evidence type="ECO:0000256" key="7">
    <source>
        <dbReference type="ARBA" id="ARBA00023125"/>
    </source>
</evidence>
<feature type="domain" description="C2H2-type" evidence="13">
    <location>
        <begin position="18"/>
        <end position="45"/>
    </location>
</feature>
<dbReference type="STRING" id="1220924.W2SA20"/>
<comment type="subcellular location">
    <subcellularLocation>
        <location evidence="1">Nucleus</location>
    </subcellularLocation>
</comment>
<evidence type="ECO:0000256" key="9">
    <source>
        <dbReference type="ARBA" id="ARBA00023242"/>
    </source>
</evidence>
<dbReference type="GeneID" id="19976747"/>
<dbReference type="SMART" id="SM00066">
    <property type="entry name" value="GAL4"/>
    <property type="match status" value="1"/>
</dbReference>
<dbReference type="GO" id="GO:0005634">
    <property type="term" value="C:nucleus"/>
    <property type="evidence" value="ECO:0007669"/>
    <property type="project" value="UniProtKB-SubCell"/>
</dbReference>
<dbReference type="AlphaFoldDB" id="W2SA20"/>
<dbReference type="GO" id="GO:0000978">
    <property type="term" value="F:RNA polymerase II cis-regulatory region sequence-specific DNA binding"/>
    <property type="evidence" value="ECO:0007669"/>
    <property type="project" value="InterPro"/>
</dbReference>
<dbReference type="InterPro" id="IPR051059">
    <property type="entry name" value="VerF-like"/>
</dbReference>
<protein>
    <recommendedName>
        <fullName evidence="16">Zn(2)-C6 fungal-type domain-containing protein</fullName>
    </recommendedName>
</protein>
<dbReference type="InterPro" id="IPR007219">
    <property type="entry name" value="XnlR_reg_dom"/>
</dbReference>
<dbReference type="SMART" id="SM00355">
    <property type="entry name" value="ZnF_C2H2"/>
    <property type="match status" value="2"/>
</dbReference>
<evidence type="ECO:0000259" key="12">
    <source>
        <dbReference type="PROSITE" id="PS50048"/>
    </source>
</evidence>
<dbReference type="PROSITE" id="PS50048">
    <property type="entry name" value="ZN2_CY6_FUNGAL_2"/>
    <property type="match status" value="1"/>
</dbReference>
<sequence>MATQMMVLNPSRTESERYSCPSCSKSFVRKAHMLRHQQQHATSKPFNCTFCSKAFKRSDVLRAHQFRCKERGDAPVPEGQSKGRKRSSCASCVKLRTRCDQETPCSRCQELGKECVRAPTTHPYPVNKRSDASRPKSRDAISIAHLLNNAGDDEFHNRFPVPGQLQQGDEDEATAPSPENESETSHWSEEIESYDPWLGAPDSGFDSFFDGLESLTFGNSSMSTDPLAMQPINMCIPDARAQALEPRAHEIRQALQTTAMTFGGTLPEMQPLLELGPAISQLTASEVASLIDLFFQHYHKHCPIIHKASFQPTNKPLALVLAVVALGGMYAPDKARTDRMRSLLDVIELYIFNVPGIREEFAFSFDLSQAADEETQYANFEMLQGAYLIVVAQYFSGNLAAKRRARRQRFMRVLDIARSLKLPSAQHSPYISISDQAAFTAWQREESRIRHFAIMTALDAAMAIFNNVPPRITFSELDLHLPSDQVFWNMGSYTDLINQAIFPRPRMKMLDAFQLLFAPTPEFQVAAEKETWNCWDCMYLIHLLYSHVWRQTFSNPLLRKSPFTTAAPANILDPLKTAMRNWKSLWDDVRSQLTTEQIAGMGFEISSDSYWTLTKLIIQAFDTGNPKEDPVSLSGSASVASGGAHDQGGTAAQQTPRGPSTYPDPASVQAIPTSQTAHVNGHYPDRSQYAVGPGHGMAPLQNGMNYMHGMNGMNGIHNINNMQMSMGMNGMNLGPVPVDQRMAVPSVKQEEEAVQSSGYAGGLNLGGNYPASSEPASATATDFATSRGGAPDFMPLEADCDIHGAHLKKVLGRAK</sequence>
<keyword evidence="6" id="KW-0805">Transcription regulation</keyword>
<dbReference type="GO" id="GO:0000981">
    <property type="term" value="F:DNA-binding transcription factor activity, RNA polymerase II-specific"/>
    <property type="evidence" value="ECO:0007669"/>
    <property type="project" value="InterPro"/>
</dbReference>
<feature type="domain" description="C2H2-type" evidence="13">
    <location>
        <begin position="46"/>
        <end position="75"/>
    </location>
</feature>
<dbReference type="Pfam" id="PF00096">
    <property type="entry name" value="zf-C2H2"/>
    <property type="match status" value="1"/>
</dbReference>
<dbReference type="SUPFAM" id="SSF57667">
    <property type="entry name" value="beta-beta-alpha zinc fingers"/>
    <property type="match status" value="1"/>
</dbReference>
<evidence type="ECO:0000313" key="15">
    <source>
        <dbReference type="Proteomes" id="UP000030752"/>
    </source>
</evidence>
<feature type="region of interest" description="Disordered" evidence="11">
    <location>
        <begin position="626"/>
        <end position="668"/>
    </location>
</feature>
<evidence type="ECO:0000256" key="2">
    <source>
        <dbReference type="ARBA" id="ARBA00022723"/>
    </source>
</evidence>
<dbReference type="HOGENOM" id="CLU_012538_2_1_1"/>
<proteinExistence type="predicted"/>
<dbReference type="Pfam" id="PF04082">
    <property type="entry name" value="Fungal_trans"/>
    <property type="match status" value="1"/>
</dbReference>
<keyword evidence="8" id="KW-0804">Transcription</keyword>
<dbReference type="InterPro" id="IPR036864">
    <property type="entry name" value="Zn2-C6_fun-type_DNA-bd_sf"/>
</dbReference>
<feature type="region of interest" description="Disordered" evidence="11">
    <location>
        <begin position="152"/>
        <end position="190"/>
    </location>
</feature>
<evidence type="ECO:0000256" key="10">
    <source>
        <dbReference type="PROSITE-ProRule" id="PRU00042"/>
    </source>
</evidence>
<evidence type="ECO:0008006" key="16">
    <source>
        <dbReference type="Google" id="ProtNLM"/>
    </source>
</evidence>
<dbReference type="Proteomes" id="UP000030752">
    <property type="component" value="Unassembled WGS sequence"/>
</dbReference>
<dbReference type="PROSITE" id="PS00028">
    <property type="entry name" value="ZINC_FINGER_C2H2_1"/>
    <property type="match status" value="1"/>
</dbReference>
<accession>W2SA20</accession>
<evidence type="ECO:0000256" key="1">
    <source>
        <dbReference type="ARBA" id="ARBA00004123"/>
    </source>
</evidence>
<dbReference type="CDD" id="cd00067">
    <property type="entry name" value="GAL4"/>
    <property type="match status" value="1"/>
</dbReference>
<dbReference type="PANTHER" id="PTHR40626:SF11">
    <property type="entry name" value="ZINC FINGER PROTEIN YPR022C"/>
    <property type="match status" value="1"/>
</dbReference>
<dbReference type="SUPFAM" id="SSF57701">
    <property type="entry name" value="Zn2/Cys6 DNA-binding domain"/>
    <property type="match status" value="1"/>
</dbReference>
<evidence type="ECO:0000256" key="6">
    <source>
        <dbReference type="ARBA" id="ARBA00023015"/>
    </source>
</evidence>
<evidence type="ECO:0000256" key="5">
    <source>
        <dbReference type="ARBA" id="ARBA00022833"/>
    </source>
</evidence>
<name>W2SA20_CYPE1</name>
<dbReference type="CDD" id="cd12148">
    <property type="entry name" value="fungal_TF_MHR"/>
    <property type="match status" value="1"/>
</dbReference>
<dbReference type="InterPro" id="IPR036236">
    <property type="entry name" value="Znf_C2H2_sf"/>
</dbReference>
<dbReference type="Gene3D" id="4.10.240.10">
    <property type="entry name" value="Zn(2)-C6 fungal-type DNA-binding domain"/>
    <property type="match status" value="1"/>
</dbReference>
<dbReference type="Gene3D" id="3.30.160.60">
    <property type="entry name" value="Classic Zinc Finger"/>
    <property type="match status" value="2"/>
</dbReference>
<dbReference type="VEuPathDB" id="FungiDB:HMPREF1541_09408"/>
<evidence type="ECO:0000313" key="14">
    <source>
        <dbReference type="EMBL" id="ETN45576.1"/>
    </source>
</evidence>
<evidence type="ECO:0000259" key="13">
    <source>
        <dbReference type="PROSITE" id="PS50157"/>
    </source>
</evidence>
<feature type="compositionally biased region" description="Low complexity" evidence="11">
    <location>
        <begin position="631"/>
        <end position="644"/>
    </location>
</feature>
<dbReference type="PANTHER" id="PTHR40626">
    <property type="entry name" value="MIP31509P"/>
    <property type="match status" value="1"/>
</dbReference>
<dbReference type="InParanoid" id="W2SA20"/>
<keyword evidence="2" id="KW-0479">Metal-binding</keyword>
<dbReference type="GO" id="GO:0000785">
    <property type="term" value="C:chromatin"/>
    <property type="evidence" value="ECO:0007669"/>
    <property type="project" value="TreeGrafter"/>
</dbReference>
<keyword evidence="9" id="KW-0539">Nucleus</keyword>
<dbReference type="EMBL" id="KB822712">
    <property type="protein sequence ID" value="ETN45576.1"/>
    <property type="molecule type" value="Genomic_DNA"/>
</dbReference>
<keyword evidence="5" id="KW-0862">Zinc</keyword>
<organism evidence="14 15">
    <name type="scientific">Cyphellophora europaea (strain CBS 101466)</name>
    <name type="common">Phialophora europaea</name>
    <dbReference type="NCBI Taxonomy" id="1220924"/>
    <lineage>
        <taxon>Eukaryota</taxon>
        <taxon>Fungi</taxon>
        <taxon>Dikarya</taxon>
        <taxon>Ascomycota</taxon>
        <taxon>Pezizomycotina</taxon>
        <taxon>Eurotiomycetes</taxon>
        <taxon>Chaetothyriomycetidae</taxon>
        <taxon>Chaetothyriales</taxon>
        <taxon>Cyphellophoraceae</taxon>
        <taxon>Cyphellophora</taxon>
    </lineage>
</organism>
<feature type="domain" description="Zn(2)-C6 fungal-type" evidence="12">
    <location>
        <begin position="88"/>
        <end position="117"/>
    </location>
</feature>
<evidence type="ECO:0000256" key="11">
    <source>
        <dbReference type="SAM" id="MobiDB-lite"/>
    </source>
</evidence>
<dbReference type="InterPro" id="IPR013087">
    <property type="entry name" value="Znf_C2H2_type"/>
</dbReference>
<dbReference type="eggNOG" id="KOG1721">
    <property type="taxonomic scope" value="Eukaryota"/>
</dbReference>
<dbReference type="RefSeq" id="XP_008712304.1">
    <property type="nucleotide sequence ID" value="XM_008714082.1"/>
</dbReference>
<evidence type="ECO:0000256" key="3">
    <source>
        <dbReference type="ARBA" id="ARBA00022737"/>
    </source>
</evidence>
<dbReference type="Pfam" id="PF00172">
    <property type="entry name" value="Zn_clus"/>
    <property type="match status" value="1"/>
</dbReference>
<evidence type="ECO:0000256" key="4">
    <source>
        <dbReference type="ARBA" id="ARBA00022771"/>
    </source>
</evidence>
<evidence type="ECO:0000256" key="8">
    <source>
        <dbReference type="ARBA" id="ARBA00023163"/>
    </source>
</evidence>